<keyword evidence="4" id="KW-0319">Glycerol metabolism</keyword>
<evidence type="ECO:0000256" key="6">
    <source>
        <dbReference type="ARBA" id="ARBA00047512"/>
    </source>
</evidence>
<evidence type="ECO:0000313" key="9">
    <source>
        <dbReference type="Proteomes" id="UP000295573"/>
    </source>
</evidence>
<accession>A0A4R2IT91</accession>
<dbReference type="PANTHER" id="PTHR43620:SF7">
    <property type="entry name" value="GLYCEROPHOSPHODIESTER PHOSPHODIESTERASE GDPD5-RELATED"/>
    <property type="match status" value="1"/>
</dbReference>
<evidence type="ECO:0000256" key="5">
    <source>
        <dbReference type="ARBA" id="ARBA00022801"/>
    </source>
</evidence>
<dbReference type="EMBL" id="SLWR01000004">
    <property type="protein sequence ID" value="TCO48701.1"/>
    <property type="molecule type" value="Genomic_DNA"/>
</dbReference>
<dbReference type="EC" id="3.1.4.46" evidence="2"/>
<dbReference type="InterPro" id="IPR017946">
    <property type="entry name" value="PLC-like_Pdiesterase_TIM-brl"/>
</dbReference>
<keyword evidence="9" id="KW-1185">Reference proteome</keyword>
<dbReference type="AlphaFoldDB" id="A0A4R2IT91"/>
<evidence type="ECO:0000256" key="1">
    <source>
        <dbReference type="ARBA" id="ARBA00007277"/>
    </source>
</evidence>
<evidence type="ECO:0000256" key="3">
    <source>
        <dbReference type="ARBA" id="ARBA00022729"/>
    </source>
</evidence>
<sequence length="322" mass="35595">MLVIAHRGASGYRPEHTPAAYRLAASQGADYLEPDLVATLDGVLVCRHENEISGTTDVADHPVFADRKLTKVIDGTAVTGWFVEDFTYAELRTLRARERMPALRAANTSYDGLEAIPTFDDVVALARQESQRLGRPIGVLPEIKHPAYFRRVGLPLEELLTERILQLGLRSDEIMVQSFEPTSLRRLSVMTSVPLVQLVDSQGAPNDFLRTGDGRTFADLIQPAGLREVSTYAHALAPHKDLVIPRTPTGALCEPTRLVDQAHRAGLAVQVWTFRAERRFLPTDIDFQTELSRFARLGIEGLFADHPDQAAAAIRRTAALNV</sequence>
<dbReference type="GO" id="GO:0042597">
    <property type="term" value="C:periplasmic space"/>
    <property type="evidence" value="ECO:0007669"/>
    <property type="project" value="TreeGrafter"/>
</dbReference>
<evidence type="ECO:0000259" key="7">
    <source>
        <dbReference type="PROSITE" id="PS51704"/>
    </source>
</evidence>
<evidence type="ECO:0000256" key="2">
    <source>
        <dbReference type="ARBA" id="ARBA00012247"/>
    </source>
</evidence>
<dbReference type="GO" id="GO:0006629">
    <property type="term" value="P:lipid metabolic process"/>
    <property type="evidence" value="ECO:0007669"/>
    <property type="project" value="InterPro"/>
</dbReference>
<dbReference type="PANTHER" id="PTHR43620">
    <property type="entry name" value="GLYCEROPHOSPHORYL DIESTER PHOSPHODIESTERASE"/>
    <property type="match status" value="1"/>
</dbReference>
<dbReference type="RefSeq" id="WP_132148775.1">
    <property type="nucleotide sequence ID" value="NZ_SLWR01000004.1"/>
</dbReference>
<comment type="caution">
    <text evidence="8">The sequence shown here is derived from an EMBL/GenBank/DDBJ whole genome shotgun (WGS) entry which is preliminary data.</text>
</comment>
<evidence type="ECO:0000313" key="8">
    <source>
        <dbReference type="EMBL" id="TCO48701.1"/>
    </source>
</evidence>
<dbReference type="OrthoDB" id="9758957at2"/>
<keyword evidence="3" id="KW-0732">Signal</keyword>
<dbReference type="Gene3D" id="3.20.20.190">
    <property type="entry name" value="Phosphatidylinositol (PI) phosphodiesterase"/>
    <property type="match status" value="1"/>
</dbReference>
<name>A0A4R2IT91_9ACTN</name>
<gene>
    <name evidence="8" type="ORF">EV646_104523</name>
</gene>
<dbReference type="Proteomes" id="UP000295573">
    <property type="component" value="Unassembled WGS sequence"/>
</dbReference>
<keyword evidence="5" id="KW-0378">Hydrolase</keyword>
<dbReference type="GO" id="GO:0006071">
    <property type="term" value="P:glycerol metabolic process"/>
    <property type="evidence" value="ECO:0007669"/>
    <property type="project" value="UniProtKB-KW"/>
</dbReference>
<reference evidence="8 9" key="1">
    <citation type="journal article" date="2015" name="Stand. Genomic Sci.">
        <title>Genomic Encyclopedia of Bacterial and Archaeal Type Strains, Phase III: the genomes of soil and plant-associated and newly described type strains.</title>
        <authorList>
            <person name="Whitman W.B."/>
            <person name="Woyke T."/>
            <person name="Klenk H.P."/>
            <person name="Zhou Y."/>
            <person name="Lilburn T.G."/>
            <person name="Beck B.J."/>
            <person name="De Vos P."/>
            <person name="Vandamme P."/>
            <person name="Eisen J.A."/>
            <person name="Garrity G."/>
            <person name="Hugenholtz P."/>
            <person name="Kyrpides N.C."/>
        </authorList>
    </citation>
    <scope>NUCLEOTIDE SEQUENCE [LARGE SCALE GENOMIC DNA]</scope>
    <source>
        <strain evidence="8 9">VKM Ac-2541</strain>
    </source>
</reference>
<dbReference type="Pfam" id="PF03009">
    <property type="entry name" value="GDPD"/>
    <property type="match status" value="1"/>
</dbReference>
<dbReference type="CDD" id="cd08602">
    <property type="entry name" value="GDPD_ScGlpQ1_like"/>
    <property type="match status" value="1"/>
</dbReference>
<protein>
    <recommendedName>
        <fullName evidence="2">glycerophosphodiester phosphodiesterase</fullName>
        <ecNumber evidence="2">3.1.4.46</ecNumber>
    </recommendedName>
</protein>
<feature type="domain" description="GP-PDE" evidence="7">
    <location>
        <begin position="1"/>
        <end position="314"/>
    </location>
</feature>
<comment type="similarity">
    <text evidence="1">Belongs to the glycerophosphoryl diester phosphodiesterase family.</text>
</comment>
<comment type="catalytic activity">
    <reaction evidence="6">
        <text>a sn-glycero-3-phosphodiester + H2O = an alcohol + sn-glycerol 3-phosphate + H(+)</text>
        <dbReference type="Rhea" id="RHEA:12969"/>
        <dbReference type="ChEBI" id="CHEBI:15377"/>
        <dbReference type="ChEBI" id="CHEBI:15378"/>
        <dbReference type="ChEBI" id="CHEBI:30879"/>
        <dbReference type="ChEBI" id="CHEBI:57597"/>
        <dbReference type="ChEBI" id="CHEBI:83408"/>
        <dbReference type="EC" id="3.1.4.46"/>
    </reaction>
</comment>
<dbReference type="PROSITE" id="PS51704">
    <property type="entry name" value="GP_PDE"/>
    <property type="match status" value="1"/>
</dbReference>
<dbReference type="GO" id="GO:0008889">
    <property type="term" value="F:glycerophosphodiester phosphodiesterase activity"/>
    <property type="evidence" value="ECO:0007669"/>
    <property type="project" value="UniProtKB-EC"/>
</dbReference>
<dbReference type="SUPFAM" id="SSF51695">
    <property type="entry name" value="PLC-like phosphodiesterases"/>
    <property type="match status" value="1"/>
</dbReference>
<organism evidence="8 9">
    <name type="scientific">Kribbella antiqua</name>
    <dbReference type="NCBI Taxonomy" id="2512217"/>
    <lineage>
        <taxon>Bacteria</taxon>
        <taxon>Bacillati</taxon>
        <taxon>Actinomycetota</taxon>
        <taxon>Actinomycetes</taxon>
        <taxon>Propionibacteriales</taxon>
        <taxon>Kribbellaceae</taxon>
        <taxon>Kribbella</taxon>
    </lineage>
</organism>
<evidence type="ECO:0000256" key="4">
    <source>
        <dbReference type="ARBA" id="ARBA00022798"/>
    </source>
</evidence>
<dbReference type="InterPro" id="IPR030395">
    <property type="entry name" value="GP_PDE_dom"/>
</dbReference>
<proteinExistence type="inferred from homology"/>